<dbReference type="PANTHER" id="PTHR24320">
    <property type="entry name" value="RETINOL DEHYDROGENASE"/>
    <property type="match status" value="1"/>
</dbReference>
<dbReference type="GO" id="GO:0016491">
    <property type="term" value="F:oxidoreductase activity"/>
    <property type="evidence" value="ECO:0007669"/>
    <property type="project" value="UniProtKB-KW"/>
</dbReference>
<name>A0A319BQL0_ASPVC</name>
<dbReference type="SUPFAM" id="SSF51735">
    <property type="entry name" value="NAD(P)-binding Rossmann-fold domains"/>
    <property type="match status" value="2"/>
</dbReference>
<dbReference type="EMBL" id="KZ821614">
    <property type="protein sequence ID" value="PYH74704.1"/>
    <property type="molecule type" value="Genomic_DNA"/>
</dbReference>
<dbReference type="PANTHER" id="PTHR24320:SF283">
    <property type="entry name" value="RETINOL DEHYDROGENASE 11"/>
    <property type="match status" value="1"/>
</dbReference>
<dbReference type="AlphaFoldDB" id="A0A319BQL0"/>
<protein>
    <submittedName>
        <fullName evidence="4">Short-chain dehydrogenase</fullName>
    </submittedName>
</protein>
<dbReference type="RefSeq" id="XP_025568498.1">
    <property type="nucleotide sequence ID" value="XM_025709759.1"/>
</dbReference>
<comment type="similarity">
    <text evidence="1">Belongs to the short-chain dehydrogenases/reductases (SDR) family.</text>
</comment>
<dbReference type="InterPro" id="IPR002347">
    <property type="entry name" value="SDR_fam"/>
</dbReference>
<evidence type="ECO:0000313" key="4">
    <source>
        <dbReference type="EMBL" id="PYH74704.1"/>
    </source>
</evidence>
<organism evidence="4 5">
    <name type="scientific">Aspergillus vadensis (strain CBS 113365 / IMI 142717 / IBT 24658)</name>
    <dbReference type="NCBI Taxonomy" id="1448311"/>
    <lineage>
        <taxon>Eukaryota</taxon>
        <taxon>Fungi</taxon>
        <taxon>Dikarya</taxon>
        <taxon>Ascomycota</taxon>
        <taxon>Pezizomycotina</taxon>
        <taxon>Eurotiomycetes</taxon>
        <taxon>Eurotiomycetidae</taxon>
        <taxon>Eurotiales</taxon>
        <taxon>Aspergillaceae</taxon>
        <taxon>Aspergillus</taxon>
        <taxon>Aspergillus subgen. Circumdati</taxon>
    </lineage>
</organism>
<dbReference type="InterPro" id="IPR036291">
    <property type="entry name" value="NAD(P)-bd_dom_sf"/>
</dbReference>
<proteinExistence type="inferred from homology"/>
<gene>
    <name evidence="4" type="ORF">BO88DRAFT_440102</name>
</gene>
<evidence type="ECO:0000313" key="5">
    <source>
        <dbReference type="Proteomes" id="UP000248405"/>
    </source>
</evidence>
<evidence type="ECO:0000256" key="2">
    <source>
        <dbReference type="ARBA" id="ARBA00022857"/>
    </source>
</evidence>
<dbReference type="Pfam" id="PF00106">
    <property type="entry name" value="adh_short"/>
    <property type="match status" value="2"/>
</dbReference>
<keyword evidence="3" id="KW-0560">Oxidoreductase</keyword>
<dbReference type="OrthoDB" id="191139at2759"/>
<accession>A0A319BQL0</accession>
<dbReference type="Gene3D" id="3.40.50.720">
    <property type="entry name" value="NAD(P)-binding Rossmann-like Domain"/>
    <property type="match status" value="2"/>
</dbReference>
<sequence>MVSITAVRDHNGAIPRLYGSDLVAVFVGGTSGIGQSTARAFIRNTTASRAYLIGRDQARASRIIEELRQIKPDSQVEFIKADVSLLREVDEVCMDIKKKEDRLNLLFLSPGTGSMNGPDAVQGKTILITGVSPGSLGLATAEAFASQLPANLIISGRSTEKVQAAITHLQSTYPATTYHALIMDLSSQKSVRAAASQLLADTSIPTIDILINNAGVMSIPTRTLTEDGLETTFATNHIGHFLFTNLILPKLIKAASTTTTKASTSGLAPPTRIINLSSFGHQFSPVRFTDLSFTKLPNELPESERPDLQKTEYLIGNSHADETYYGFFSYGQSKTANILHAISLNQKLLAKYNIAAFAIHPGTVDTGIGRHATPSEIETSLQRVKDLGMDPTPKSREVGANTTVLAAVDPRLKVVDVDSEDGQVKGVYLADCKVDDGGVVAFATDRGIAERLWSVSEELVWEKFEF</sequence>
<keyword evidence="5" id="KW-1185">Reference proteome</keyword>
<keyword evidence="2" id="KW-0521">NADP</keyword>
<dbReference type="Proteomes" id="UP000248405">
    <property type="component" value="Unassembled WGS sequence"/>
</dbReference>
<evidence type="ECO:0000256" key="1">
    <source>
        <dbReference type="ARBA" id="ARBA00006484"/>
    </source>
</evidence>
<evidence type="ECO:0000256" key="3">
    <source>
        <dbReference type="ARBA" id="ARBA00023002"/>
    </source>
</evidence>
<reference evidence="4" key="1">
    <citation type="submission" date="2016-12" db="EMBL/GenBank/DDBJ databases">
        <title>The genomes of Aspergillus section Nigri reveals drivers in fungal speciation.</title>
        <authorList>
            <consortium name="DOE Joint Genome Institute"/>
            <person name="Vesth T.C."/>
            <person name="Nybo J."/>
            <person name="Theobald S."/>
            <person name="Brandl J."/>
            <person name="Frisvad J.C."/>
            <person name="Nielsen K.F."/>
            <person name="Lyhne E.K."/>
            <person name="Kogle M.E."/>
            <person name="Kuo A."/>
            <person name="Riley R."/>
            <person name="Clum A."/>
            <person name="Nolan M."/>
            <person name="Lipzen A."/>
            <person name="Salamov A."/>
            <person name="Henrissat B."/>
            <person name="Wiebenga A."/>
            <person name="De Vries R.P."/>
            <person name="Grigoriev I.V."/>
            <person name="Mortensen U.H."/>
            <person name="Andersen M.R."/>
            <person name="Baker S.E."/>
        </authorList>
    </citation>
    <scope>NUCLEOTIDE SEQUENCE [LARGE SCALE GENOMIC DNA]</scope>
    <source>
        <strain evidence="4">CBS 113365</strain>
    </source>
</reference>
<dbReference type="GeneID" id="37214351"/>